<evidence type="ECO:0000256" key="3">
    <source>
        <dbReference type="ARBA" id="ARBA00013137"/>
    </source>
</evidence>
<comment type="caution">
    <text evidence="10">The sequence shown here is derived from an EMBL/GenBank/DDBJ whole genome shotgun (WGS) entry which is preliminary data.</text>
</comment>
<dbReference type="Gene3D" id="3.90.700.10">
    <property type="entry name" value="Succinate dehydrogenase/fumarate reductase flavoprotein, catalytic domain"/>
    <property type="match status" value="1"/>
</dbReference>
<evidence type="ECO:0000259" key="9">
    <source>
        <dbReference type="SMART" id="SM00900"/>
    </source>
</evidence>
<feature type="domain" description="FMN-binding" evidence="9">
    <location>
        <begin position="530"/>
        <end position="604"/>
    </location>
</feature>
<evidence type="ECO:0000313" key="10">
    <source>
        <dbReference type="EMBL" id="KJY58419.1"/>
    </source>
</evidence>
<dbReference type="PATRIC" id="fig|1218506.3.peg.1125"/>
<dbReference type="STRING" id="1218506.JF75_10650"/>
<dbReference type="SUPFAM" id="SSF51905">
    <property type="entry name" value="FAD/NAD(P)-binding domain"/>
    <property type="match status" value="1"/>
</dbReference>
<dbReference type="GO" id="GO:0016020">
    <property type="term" value="C:membrane"/>
    <property type="evidence" value="ECO:0007669"/>
    <property type="project" value="InterPro"/>
</dbReference>
<evidence type="ECO:0000256" key="1">
    <source>
        <dbReference type="ARBA" id="ARBA00001917"/>
    </source>
</evidence>
<dbReference type="HOGENOM" id="CLU_011398_3_1_9"/>
<keyword evidence="7" id="KW-0560">Oxidoreductase</keyword>
<proteinExistence type="predicted"/>
<organism evidence="10 11">
    <name type="scientific">Lactobacillus kimbladii</name>
    <dbReference type="NCBI Taxonomy" id="1218506"/>
    <lineage>
        <taxon>Bacteria</taxon>
        <taxon>Bacillati</taxon>
        <taxon>Bacillota</taxon>
        <taxon>Bacilli</taxon>
        <taxon>Lactobacillales</taxon>
        <taxon>Lactobacillaceae</taxon>
        <taxon>Lactobacillus</taxon>
    </lineage>
</organism>
<evidence type="ECO:0000313" key="11">
    <source>
        <dbReference type="Proteomes" id="UP000033612"/>
    </source>
</evidence>
<dbReference type="GO" id="GO:0010181">
    <property type="term" value="F:FMN binding"/>
    <property type="evidence" value="ECO:0007669"/>
    <property type="project" value="InterPro"/>
</dbReference>
<dbReference type="GO" id="GO:0008202">
    <property type="term" value="P:steroid metabolic process"/>
    <property type="evidence" value="ECO:0007669"/>
    <property type="project" value="UniProtKB-ARBA"/>
</dbReference>
<dbReference type="Pfam" id="PF00890">
    <property type="entry name" value="FAD_binding_2"/>
    <property type="match status" value="1"/>
</dbReference>
<dbReference type="EC" id="1.3.99.33" evidence="3"/>
<dbReference type="Proteomes" id="UP000033612">
    <property type="component" value="Unassembled WGS sequence"/>
</dbReference>
<evidence type="ECO:0000256" key="2">
    <source>
        <dbReference type="ARBA" id="ARBA00001974"/>
    </source>
</evidence>
<dbReference type="InterPro" id="IPR036188">
    <property type="entry name" value="FAD/NAD-bd_sf"/>
</dbReference>
<dbReference type="GO" id="GO:0033765">
    <property type="term" value="F:steroid dehydrogenase activity, acting on the CH-CH group of donors"/>
    <property type="evidence" value="ECO:0007669"/>
    <property type="project" value="UniProtKB-ARBA"/>
</dbReference>
<accession>A0A0F4LJI9</accession>
<dbReference type="Gene3D" id="3.90.1010.20">
    <property type="match status" value="1"/>
</dbReference>
<dbReference type="AlphaFoldDB" id="A0A0F4LJI9"/>
<keyword evidence="6" id="KW-0274">FAD</keyword>
<protein>
    <recommendedName>
        <fullName evidence="4">Urocanate reductase</fullName>
        <ecNumber evidence="3">1.3.99.33</ecNumber>
    </recommendedName>
</protein>
<evidence type="ECO:0000256" key="5">
    <source>
        <dbReference type="ARBA" id="ARBA00022630"/>
    </source>
</evidence>
<dbReference type="InterPro" id="IPR027477">
    <property type="entry name" value="Succ_DH/fumarate_Rdtase_cat_sf"/>
</dbReference>
<dbReference type="EMBL" id="JXLH01000014">
    <property type="protein sequence ID" value="KJY58419.1"/>
    <property type="molecule type" value="Genomic_DNA"/>
</dbReference>
<dbReference type="PANTHER" id="PTHR43400:SF10">
    <property type="entry name" value="3-OXOSTEROID 1-DEHYDROGENASE"/>
    <property type="match status" value="1"/>
</dbReference>
<dbReference type="InterPro" id="IPR003953">
    <property type="entry name" value="FAD-dep_OxRdtase_2_FAD-bd"/>
</dbReference>
<dbReference type="InterPro" id="IPR007329">
    <property type="entry name" value="FMN-bd"/>
</dbReference>
<dbReference type="OrthoDB" id="9806724at2"/>
<evidence type="ECO:0000256" key="7">
    <source>
        <dbReference type="ARBA" id="ARBA00023002"/>
    </source>
</evidence>
<gene>
    <name evidence="10" type="ORF">JF75_10650</name>
</gene>
<dbReference type="RefSeq" id="WP_046332191.1">
    <property type="nucleotide sequence ID" value="NZ_JBHTBO010000008.1"/>
</dbReference>
<name>A0A0F4LJI9_9LACO</name>
<dbReference type="Pfam" id="PF04205">
    <property type="entry name" value="FMN_bind"/>
    <property type="match status" value="1"/>
</dbReference>
<keyword evidence="11" id="KW-1185">Reference proteome</keyword>
<dbReference type="SUPFAM" id="SSF56425">
    <property type="entry name" value="Succinate dehydrogenase/fumarate reductase flavoprotein, catalytic domain"/>
    <property type="match status" value="1"/>
</dbReference>
<evidence type="ECO:0000256" key="8">
    <source>
        <dbReference type="ARBA" id="ARBA00049922"/>
    </source>
</evidence>
<sequence>MKINEKTKWNGVYDVVVLGFGGAGGTAARFAAENGAQVLLVDAAPYGHEGGNTRYSAQHVAMAHDRKKIAEYYEQLAAPYNFDQKTMAAYLDGFVNMPQYFKKYFGIDPFIWSRDNQPGDHLAKKKNLCEYPEYRGSDTFDFALVHNQDFDAELWKVIRAQVVTNAANIDVWLNSKAEHLLQDEATGEIAGVVINRNKKQYYIHARKGVIVATGGFENNKQMQQDYLHVTKLTPLGTLYNKGDGIKMTAEVGAKMWHMSNYESLGIVPSYVIAEGENERGRQVSGWQNVKSGAIFVVADDGTRFMREDAKFRHGHIAEHGDYLLPHAYDNAWLVFDNQQYQKFVLEQKQGKLKYGKFFDKVVSASSLTQLAQKMNVPAANLENTVSQFNEFATNGKDLEFGRAPESMTSFDLKDDVHAVKLAPAVLNTQGGPEHDEFARVLDVNDQPIKRLYTAGELGGMCVNCYQGGGNLAECLIFGKIAGENAAKLEPIEDSINLTEKLPRINDLLDGEKDDQIELGQNQFLGSSEAGIGGRILVRVTYFDNKIKKIEVLENHETEGIGAVAIDRIPQEMVSNNSTDVDAVSGASTTTNALKEAVNAAIKKAQNSSKGE</sequence>
<dbReference type="InterPro" id="IPR050315">
    <property type="entry name" value="FAD-oxidoreductase_2"/>
</dbReference>
<keyword evidence="5" id="KW-0285">Flavoprotein</keyword>
<comment type="cofactor">
    <cofactor evidence="1">
        <name>FMN</name>
        <dbReference type="ChEBI" id="CHEBI:58210"/>
    </cofactor>
</comment>
<comment type="catalytic activity">
    <reaction evidence="8">
        <text>dihydrourocanate + A = urocanate + AH2</text>
        <dbReference type="Rhea" id="RHEA:36059"/>
        <dbReference type="ChEBI" id="CHEBI:13193"/>
        <dbReference type="ChEBI" id="CHEBI:17499"/>
        <dbReference type="ChEBI" id="CHEBI:27247"/>
        <dbReference type="ChEBI" id="CHEBI:72991"/>
        <dbReference type="EC" id="1.3.99.33"/>
    </reaction>
</comment>
<evidence type="ECO:0000256" key="4">
    <source>
        <dbReference type="ARBA" id="ARBA00015872"/>
    </source>
</evidence>
<reference evidence="10 11" key="1">
    <citation type="submission" date="2015-01" db="EMBL/GenBank/DDBJ databases">
        <title>Comparative genomics of the lactic acid bacteria isolated from the honey bee gut.</title>
        <authorList>
            <person name="Ellegaard K.M."/>
            <person name="Tamarit D."/>
            <person name="Javelind E."/>
            <person name="Olofsson T."/>
            <person name="Andersson S.G."/>
            <person name="Vasquez A."/>
        </authorList>
    </citation>
    <scope>NUCLEOTIDE SEQUENCE [LARGE SCALE GENOMIC DNA]</scope>
    <source>
        <strain evidence="10 11">Hma2</strain>
    </source>
</reference>
<evidence type="ECO:0000256" key="6">
    <source>
        <dbReference type="ARBA" id="ARBA00022827"/>
    </source>
</evidence>
<dbReference type="Gene3D" id="3.50.50.60">
    <property type="entry name" value="FAD/NAD(P)-binding domain"/>
    <property type="match status" value="1"/>
</dbReference>
<dbReference type="PANTHER" id="PTHR43400">
    <property type="entry name" value="FUMARATE REDUCTASE"/>
    <property type="match status" value="1"/>
</dbReference>
<comment type="cofactor">
    <cofactor evidence="2">
        <name>FAD</name>
        <dbReference type="ChEBI" id="CHEBI:57692"/>
    </cofactor>
</comment>
<dbReference type="SMART" id="SM00900">
    <property type="entry name" value="FMN_bind"/>
    <property type="match status" value="1"/>
</dbReference>